<proteinExistence type="predicted"/>
<evidence type="ECO:0000313" key="2">
    <source>
        <dbReference type="EMBL" id="CAL6066967.1"/>
    </source>
</evidence>
<evidence type="ECO:0000313" key="1">
    <source>
        <dbReference type="EMBL" id="CAI9974963.1"/>
    </source>
</evidence>
<dbReference type="EMBL" id="CATOUU010001157">
    <property type="protein sequence ID" value="CAI9974963.1"/>
    <property type="molecule type" value="Genomic_DNA"/>
</dbReference>
<reference evidence="1" key="1">
    <citation type="submission" date="2023-06" db="EMBL/GenBank/DDBJ databases">
        <authorList>
            <person name="Kurt Z."/>
        </authorList>
    </citation>
    <scope>NUCLEOTIDE SEQUENCE</scope>
</reference>
<reference evidence="2 3" key="2">
    <citation type="submission" date="2024-07" db="EMBL/GenBank/DDBJ databases">
        <authorList>
            <person name="Akdeniz Z."/>
        </authorList>
    </citation>
    <scope>NUCLEOTIDE SEQUENCE [LARGE SCALE GENOMIC DNA]</scope>
</reference>
<organism evidence="1">
    <name type="scientific">Hexamita inflata</name>
    <dbReference type="NCBI Taxonomy" id="28002"/>
    <lineage>
        <taxon>Eukaryota</taxon>
        <taxon>Metamonada</taxon>
        <taxon>Diplomonadida</taxon>
        <taxon>Hexamitidae</taxon>
        <taxon>Hexamitinae</taxon>
        <taxon>Hexamita</taxon>
    </lineage>
</organism>
<dbReference type="EMBL" id="CAXDID020000265">
    <property type="protein sequence ID" value="CAL6066967.1"/>
    <property type="molecule type" value="Genomic_DNA"/>
</dbReference>
<dbReference type="Proteomes" id="UP001642409">
    <property type="component" value="Unassembled WGS sequence"/>
</dbReference>
<protein>
    <submittedName>
        <fullName evidence="2">Hypothetical_protein</fullName>
    </submittedName>
</protein>
<evidence type="ECO:0000313" key="3">
    <source>
        <dbReference type="Proteomes" id="UP001642409"/>
    </source>
</evidence>
<accession>A0AA86RHN4</accession>
<name>A0AA86RHN4_9EUKA</name>
<comment type="caution">
    <text evidence="1">The sequence shown here is derived from an EMBL/GenBank/DDBJ whole genome shotgun (WGS) entry which is preliminary data.</text>
</comment>
<dbReference type="AlphaFoldDB" id="A0AA86RHN4"/>
<sequence length="147" mass="17310">MKQCKLLIENEVSKFAANMILKDSYNTQNYINSNIVIENSMRIQFNYSKVWSFEQKYTQLNKYKQKQILGPESIPEIMESFVKTFGSESFKSQKAINTSSKKRLRHQYIKNGKMFENDISFEVLGTSKELSCNQKSQRCDQLRDYSI</sequence>
<keyword evidence="3" id="KW-1185">Reference proteome</keyword>
<gene>
    <name evidence="2" type="ORF">HINF_LOCUS52799</name>
    <name evidence="1" type="ORF">HINF_LOCUS62608</name>
</gene>